<dbReference type="PANTHER" id="PTHR36720">
    <property type="entry name" value="TAF RNA POLYMERASE I SUBUNIT A"/>
    <property type="match status" value="1"/>
</dbReference>
<dbReference type="Proteomes" id="UP000289340">
    <property type="component" value="Chromosome 11"/>
</dbReference>
<evidence type="ECO:0000313" key="2">
    <source>
        <dbReference type="EMBL" id="RZB83147.1"/>
    </source>
</evidence>
<dbReference type="GO" id="GO:0006360">
    <property type="term" value="P:transcription by RNA polymerase I"/>
    <property type="evidence" value="ECO:0007669"/>
    <property type="project" value="InterPro"/>
</dbReference>
<dbReference type="Pfam" id="PF14929">
    <property type="entry name" value="TAF1_subA"/>
    <property type="match status" value="1"/>
</dbReference>
<dbReference type="InterPro" id="IPR039495">
    <property type="entry name" value="TAF1A"/>
</dbReference>
<accession>A0A445IAX6</accession>
<name>A0A445IAX6_GLYSO</name>
<evidence type="ECO:0000256" key="1">
    <source>
        <dbReference type="SAM" id="MobiDB-lite"/>
    </source>
</evidence>
<sequence length="709" mass="80748">GTNSIFFLKPNSIAPYFKTLELSEGRTKLAASLELAAPAAGGTGQECRGCAAELREISNTNIYKRHLTNILSLPAKASGGREQRISSLLTMEDGNNSGGSTAKKLKQRRKRKDYLVDKDGQVGEREKLAKRILLSLTRPSYVLGLGPKPLRVEHRARLRYLLRRLVNQHHWVAASGVLSAYLKGTLDDASPYTNRLKFWVLLELLKRVENHSINPTRIKNLYDIWSKKIGSMKTWPVESRYAVHMEFMLFCLLQGNAEDAYQLALCLGQEKGDIGPMSKMMMGLTFYELWYSSIPKEFQWRNSDQFDSQENSDMEGTSFNNETVQSEMYNSVESHMADSQSQRDSDASVMNDMKISGDVVFNEDMEVDANKREKPYQNVQPEGFYLNSEEHKGFGDPFSNNGGLTQDILYGLGGLDSWLLPLRFSDDHSFEEFMYWQGNQPNDFYKNAVKYLQLALDSEPSASAALLPLIQLLLIGGQVDEALNMLEKQCCNSASVLPIRVRAALLERFDRNNSPLLLSCFEDILKKDPTCSDALAKLIKMHQNGDYSLESLLEMIALHLDATHAEYNTWKVFSSCFLRLSSYEEDCMSSCPVQNEDGHKQHFSLNKTPKIFTDGISGKSWRLRCRWWLTRHFSNSKLESEIEAGDLQLLTYKAACASYMYGREFSYVAKAYSHLEQENDKELLLFLDEHRGNSFGFYKKIQKKFTHIT</sequence>
<dbReference type="PANTHER" id="PTHR36720:SF1">
    <property type="entry name" value="TAF RNA POLYMERASE I SUBUNIT A"/>
    <property type="match status" value="1"/>
</dbReference>
<dbReference type="GO" id="GO:0000120">
    <property type="term" value="C:RNA polymerase I transcription regulator complex"/>
    <property type="evidence" value="ECO:0007669"/>
    <property type="project" value="InterPro"/>
</dbReference>
<evidence type="ECO:0000313" key="3">
    <source>
        <dbReference type="Proteomes" id="UP000289340"/>
    </source>
</evidence>
<proteinExistence type="predicted"/>
<dbReference type="EMBL" id="QZWG01000011">
    <property type="protein sequence ID" value="RZB83147.1"/>
    <property type="molecule type" value="Genomic_DNA"/>
</dbReference>
<organism evidence="2 3">
    <name type="scientific">Glycine soja</name>
    <name type="common">Wild soybean</name>
    <dbReference type="NCBI Taxonomy" id="3848"/>
    <lineage>
        <taxon>Eukaryota</taxon>
        <taxon>Viridiplantae</taxon>
        <taxon>Streptophyta</taxon>
        <taxon>Embryophyta</taxon>
        <taxon>Tracheophyta</taxon>
        <taxon>Spermatophyta</taxon>
        <taxon>Magnoliopsida</taxon>
        <taxon>eudicotyledons</taxon>
        <taxon>Gunneridae</taxon>
        <taxon>Pentapetalae</taxon>
        <taxon>rosids</taxon>
        <taxon>fabids</taxon>
        <taxon>Fabales</taxon>
        <taxon>Fabaceae</taxon>
        <taxon>Papilionoideae</taxon>
        <taxon>50 kb inversion clade</taxon>
        <taxon>NPAAA clade</taxon>
        <taxon>indigoferoid/millettioid clade</taxon>
        <taxon>Phaseoleae</taxon>
        <taxon>Glycine</taxon>
        <taxon>Glycine subgen. Soja</taxon>
    </lineage>
</organism>
<reference evidence="2 3" key="1">
    <citation type="submission" date="2018-09" db="EMBL/GenBank/DDBJ databases">
        <title>A high-quality reference genome of wild soybean provides a powerful tool to mine soybean genomes.</title>
        <authorList>
            <person name="Xie M."/>
            <person name="Chung C.Y.L."/>
            <person name="Li M.-W."/>
            <person name="Wong F.-L."/>
            <person name="Chan T.-F."/>
            <person name="Lam H.-M."/>
        </authorList>
    </citation>
    <scope>NUCLEOTIDE SEQUENCE [LARGE SCALE GENOMIC DNA]</scope>
    <source>
        <strain evidence="3">cv. W05</strain>
        <tissue evidence="2">Hypocotyl of etiolated seedlings</tissue>
    </source>
</reference>
<gene>
    <name evidence="2" type="ORF">D0Y65_031943</name>
</gene>
<feature type="non-terminal residue" evidence="2">
    <location>
        <position position="1"/>
    </location>
</feature>
<keyword evidence="3" id="KW-1185">Reference proteome</keyword>
<comment type="caution">
    <text evidence="2">The sequence shown here is derived from an EMBL/GenBank/DDBJ whole genome shotgun (WGS) entry which is preliminary data.</text>
</comment>
<feature type="region of interest" description="Disordered" evidence="1">
    <location>
        <begin position="91"/>
        <end position="110"/>
    </location>
</feature>
<feature type="compositionally biased region" description="Polar residues" evidence="1">
    <location>
        <begin position="91"/>
        <end position="100"/>
    </location>
</feature>
<protein>
    <submittedName>
        <fullName evidence="2">Uncharacterized protein</fullName>
    </submittedName>
</protein>
<dbReference type="AlphaFoldDB" id="A0A445IAX6"/>